<dbReference type="Proteomes" id="UP000029120">
    <property type="component" value="Chromosome 3"/>
</dbReference>
<gene>
    <name evidence="2" type="ordered locus">AALP_Aa3g355700</name>
</gene>
<dbReference type="Gene3D" id="1.20.1280.50">
    <property type="match status" value="1"/>
</dbReference>
<feature type="domain" description="F-box" evidence="1">
    <location>
        <begin position="11"/>
        <end position="57"/>
    </location>
</feature>
<dbReference type="NCBIfam" id="TIGR01640">
    <property type="entry name" value="F_box_assoc_1"/>
    <property type="match status" value="1"/>
</dbReference>
<dbReference type="InterPro" id="IPR017451">
    <property type="entry name" value="F-box-assoc_interact_dom"/>
</dbReference>
<dbReference type="Pfam" id="PF00646">
    <property type="entry name" value="F-box"/>
    <property type="match status" value="1"/>
</dbReference>
<dbReference type="SUPFAM" id="SSF81383">
    <property type="entry name" value="F-box domain"/>
    <property type="match status" value="1"/>
</dbReference>
<dbReference type="InterPro" id="IPR036047">
    <property type="entry name" value="F-box-like_dom_sf"/>
</dbReference>
<proteinExistence type="predicted"/>
<dbReference type="PANTHER" id="PTHR31672">
    <property type="entry name" value="BNACNNG10540D PROTEIN"/>
    <property type="match status" value="1"/>
</dbReference>
<keyword evidence="3" id="KW-1185">Reference proteome</keyword>
<dbReference type="OMA" id="WIEYKEN"/>
<name>A0A087HDT5_ARAAL</name>
<sequence>MGRRKKIVHGEKKLPSLPWELIEEILSRVPPQSLGLFRIVSKKWNTLFDDKTFLNNHKSTFRFVLRTTSKLYSVSIDPKVVVRELTLDIPNTSERLVDCGEFLLCCMGYRGSAVWNPWLKQAKMIKSESYLRIEHGIGYESHVGVKESGYMTIGSDPDEYGNTNPWKIHDFATGAWEELKLGYVDSSGGSKRAMLCTRNGVSCNGNLYWVAYYNKTDPLYHLREFEFSSQRRSAFVAKAMPCNKED</sequence>
<dbReference type="InterPro" id="IPR050796">
    <property type="entry name" value="SCF_F-box_component"/>
</dbReference>
<dbReference type="PROSITE" id="PS50181">
    <property type="entry name" value="FBOX"/>
    <property type="match status" value="1"/>
</dbReference>
<reference evidence="3" key="1">
    <citation type="journal article" date="2015" name="Nat. Plants">
        <title>Genome expansion of Arabis alpina linked with retrotransposition and reduced symmetric DNA methylation.</title>
        <authorList>
            <person name="Willing E.M."/>
            <person name="Rawat V."/>
            <person name="Mandakova T."/>
            <person name="Maumus F."/>
            <person name="James G.V."/>
            <person name="Nordstroem K.J."/>
            <person name="Becker C."/>
            <person name="Warthmann N."/>
            <person name="Chica C."/>
            <person name="Szarzynska B."/>
            <person name="Zytnicki M."/>
            <person name="Albani M.C."/>
            <person name="Kiefer C."/>
            <person name="Bergonzi S."/>
            <person name="Castaings L."/>
            <person name="Mateos J.L."/>
            <person name="Berns M.C."/>
            <person name="Bujdoso N."/>
            <person name="Piofczyk T."/>
            <person name="de Lorenzo L."/>
            <person name="Barrero-Sicilia C."/>
            <person name="Mateos I."/>
            <person name="Piednoel M."/>
            <person name="Hagmann J."/>
            <person name="Chen-Min-Tao R."/>
            <person name="Iglesias-Fernandez R."/>
            <person name="Schuster S.C."/>
            <person name="Alonso-Blanco C."/>
            <person name="Roudier F."/>
            <person name="Carbonero P."/>
            <person name="Paz-Ares J."/>
            <person name="Davis S.J."/>
            <person name="Pecinka A."/>
            <person name="Quesneville H."/>
            <person name="Colot V."/>
            <person name="Lysak M.A."/>
            <person name="Weigel D."/>
            <person name="Coupland G."/>
            <person name="Schneeberger K."/>
        </authorList>
    </citation>
    <scope>NUCLEOTIDE SEQUENCE [LARGE SCALE GENOMIC DNA]</scope>
    <source>
        <strain evidence="3">cv. Pajares</strain>
    </source>
</reference>
<dbReference type="SMART" id="SM00256">
    <property type="entry name" value="FBOX"/>
    <property type="match status" value="1"/>
</dbReference>
<evidence type="ECO:0000259" key="1">
    <source>
        <dbReference type="PROSITE" id="PS50181"/>
    </source>
</evidence>
<dbReference type="AlphaFoldDB" id="A0A087HDT5"/>
<dbReference type="CDD" id="cd22157">
    <property type="entry name" value="F-box_AtFBW1-like"/>
    <property type="match status" value="1"/>
</dbReference>
<organism evidence="2 3">
    <name type="scientific">Arabis alpina</name>
    <name type="common">Alpine rock-cress</name>
    <dbReference type="NCBI Taxonomy" id="50452"/>
    <lineage>
        <taxon>Eukaryota</taxon>
        <taxon>Viridiplantae</taxon>
        <taxon>Streptophyta</taxon>
        <taxon>Embryophyta</taxon>
        <taxon>Tracheophyta</taxon>
        <taxon>Spermatophyta</taxon>
        <taxon>Magnoliopsida</taxon>
        <taxon>eudicotyledons</taxon>
        <taxon>Gunneridae</taxon>
        <taxon>Pentapetalae</taxon>
        <taxon>rosids</taxon>
        <taxon>malvids</taxon>
        <taxon>Brassicales</taxon>
        <taxon>Brassicaceae</taxon>
        <taxon>Arabideae</taxon>
        <taxon>Arabis</taxon>
    </lineage>
</organism>
<dbReference type="Gramene" id="KFK40287">
    <property type="protein sequence ID" value="KFK40287"/>
    <property type="gene ID" value="AALP_AA3G355700"/>
</dbReference>
<dbReference type="PANTHER" id="PTHR31672:SF13">
    <property type="entry name" value="F-BOX PROTEIN CPR30-LIKE"/>
    <property type="match status" value="1"/>
</dbReference>
<dbReference type="InterPro" id="IPR006527">
    <property type="entry name" value="F-box-assoc_dom_typ1"/>
</dbReference>
<protein>
    <recommendedName>
        <fullName evidence="1">F-box domain-containing protein</fullName>
    </recommendedName>
</protein>
<dbReference type="EMBL" id="CM002871">
    <property type="protein sequence ID" value="KFK40287.1"/>
    <property type="molecule type" value="Genomic_DNA"/>
</dbReference>
<evidence type="ECO:0000313" key="3">
    <source>
        <dbReference type="Proteomes" id="UP000029120"/>
    </source>
</evidence>
<dbReference type="InterPro" id="IPR001810">
    <property type="entry name" value="F-box_dom"/>
</dbReference>
<evidence type="ECO:0000313" key="2">
    <source>
        <dbReference type="EMBL" id="KFK40287.1"/>
    </source>
</evidence>
<accession>A0A087HDT5</accession>
<dbReference type="Pfam" id="PF07734">
    <property type="entry name" value="FBA_1"/>
    <property type="match status" value="1"/>
</dbReference>
<dbReference type="OrthoDB" id="1021254at2759"/>